<evidence type="ECO:0000313" key="2">
    <source>
        <dbReference type="EMBL" id="KXB01457.1"/>
    </source>
</evidence>
<evidence type="ECO:0000313" key="3">
    <source>
        <dbReference type="Proteomes" id="UP000070400"/>
    </source>
</evidence>
<keyword evidence="3" id="KW-1185">Reference proteome</keyword>
<keyword evidence="1" id="KW-0812">Transmembrane</keyword>
<dbReference type="AlphaFoldDB" id="A0A133V4W4"/>
<name>A0A133V4W4_9EURY</name>
<dbReference type="Proteomes" id="UP000070400">
    <property type="component" value="Unassembled WGS sequence"/>
</dbReference>
<feature type="transmembrane region" description="Helical" evidence="1">
    <location>
        <begin position="99"/>
        <end position="120"/>
    </location>
</feature>
<feature type="transmembrane region" description="Helical" evidence="1">
    <location>
        <begin position="42"/>
        <end position="61"/>
    </location>
</feature>
<comment type="caution">
    <text evidence="2">The sequence shown here is derived from an EMBL/GenBank/DDBJ whole genome shotgun (WGS) entry which is preliminary data.</text>
</comment>
<dbReference type="EMBL" id="LHXX01000050">
    <property type="protein sequence ID" value="KXB01457.1"/>
    <property type="molecule type" value="Genomic_DNA"/>
</dbReference>
<keyword evidence="1" id="KW-1133">Transmembrane helix</keyword>
<gene>
    <name evidence="2" type="ORF">AKJ43_03375</name>
</gene>
<feature type="transmembrane region" description="Helical" evidence="1">
    <location>
        <begin position="12"/>
        <end position="30"/>
    </location>
</feature>
<proteinExistence type="predicted"/>
<feature type="transmembrane region" description="Helical" evidence="1">
    <location>
        <begin position="73"/>
        <end position="93"/>
    </location>
</feature>
<evidence type="ECO:0000256" key="1">
    <source>
        <dbReference type="SAM" id="Phobius"/>
    </source>
</evidence>
<reference evidence="2 3" key="1">
    <citation type="journal article" date="2016" name="Sci. Rep.">
        <title>Metabolic traits of an uncultured archaeal lineage -MSBL1- from brine pools of the Red Sea.</title>
        <authorList>
            <person name="Mwirichia R."/>
            <person name="Alam I."/>
            <person name="Rashid M."/>
            <person name="Vinu M."/>
            <person name="Ba-Alawi W."/>
            <person name="Anthony Kamau A."/>
            <person name="Kamanda Ngugi D."/>
            <person name="Goker M."/>
            <person name="Klenk H.P."/>
            <person name="Bajic V."/>
            <person name="Stingl U."/>
        </authorList>
    </citation>
    <scope>NUCLEOTIDE SEQUENCE [LARGE SCALE GENOMIC DNA]</scope>
    <source>
        <strain evidence="2">SCGC-AAA261D19</strain>
    </source>
</reference>
<sequence length="140" mass="16191">MLKWLKKRRWLTIDLLFAVILAVLYIIFSLEFEAIRFNINILFLASYLFLLLNILFFLLIFKMNQGLAESIHIVAFPFLSLIFLFAKWLPTIISRLDDMGVSLTIGLLAYVLTMFTFFSVQLAIQRSAGSEETPKSPFIS</sequence>
<organism evidence="2 3">
    <name type="scientific">candidate division MSBL1 archaeon SCGC-AAA261D19</name>
    <dbReference type="NCBI Taxonomy" id="1698273"/>
    <lineage>
        <taxon>Archaea</taxon>
        <taxon>Methanobacteriati</taxon>
        <taxon>Methanobacteriota</taxon>
        <taxon>candidate division MSBL1</taxon>
    </lineage>
</organism>
<protein>
    <submittedName>
        <fullName evidence="2">Uncharacterized protein</fullName>
    </submittedName>
</protein>
<accession>A0A133V4W4</accession>
<keyword evidence="1" id="KW-0472">Membrane</keyword>